<evidence type="ECO:0000256" key="1">
    <source>
        <dbReference type="SAM" id="SignalP"/>
    </source>
</evidence>
<accession>A0A813RQU7</accession>
<dbReference type="InterPro" id="IPR001223">
    <property type="entry name" value="Glyco_hydro18_cat"/>
</dbReference>
<evidence type="ECO:0000313" key="3">
    <source>
        <dbReference type="EMBL" id="CAF0784700.1"/>
    </source>
</evidence>
<comment type="caution">
    <text evidence="3">The sequence shown here is derived from an EMBL/GenBank/DDBJ whole genome shotgun (WGS) entry which is preliminary data.</text>
</comment>
<organism evidence="3 4">
    <name type="scientific">Brachionus calyciflorus</name>
    <dbReference type="NCBI Taxonomy" id="104777"/>
    <lineage>
        <taxon>Eukaryota</taxon>
        <taxon>Metazoa</taxon>
        <taxon>Spiralia</taxon>
        <taxon>Gnathifera</taxon>
        <taxon>Rotifera</taxon>
        <taxon>Eurotatoria</taxon>
        <taxon>Monogononta</taxon>
        <taxon>Pseudotrocha</taxon>
        <taxon>Ploima</taxon>
        <taxon>Brachionidae</taxon>
        <taxon>Brachionus</taxon>
    </lineage>
</organism>
<dbReference type="GO" id="GO:0005975">
    <property type="term" value="P:carbohydrate metabolic process"/>
    <property type="evidence" value="ECO:0007669"/>
    <property type="project" value="InterPro"/>
</dbReference>
<dbReference type="EMBL" id="CAJNOC010000629">
    <property type="protein sequence ID" value="CAF0784700.1"/>
    <property type="molecule type" value="Genomic_DNA"/>
</dbReference>
<dbReference type="OrthoDB" id="76388at2759"/>
<keyword evidence="1" id="KW-0732">Signal</keyword>
<dbReference type="SMART" id="SM00636">
    <property type="entry name" value="Glyco_18"/>
    <property type="match status" value="1"/>
</dbReference>
<dbReference type="Gene3D" id="3.10.50.10">
    <property type="match status" value="1"/>
</dbReference>
<dbReference type="AlphaFoldDB" id="A0A813RQU7"/>
<sequence length="464" mass="52536">MKPILYFFPFILFIKFSKSSPMQELPPDYYDDDDDEASREGKFKTICYYTNWGSHREIKESRLYPEDIPADLCTHIIYAFGMISGGNIQHTIQNDIQEYQGQGPLFKRIMKLKEKNRRLKILISCGGWGQAGQFEGIVGSDEARKNFAQNVITFCRKWGFDGIDLVKFGLLAKAMREVFEEEAKKTNKPRLLSSIATAAGEFLLKTGYDVPTLCKYLDFVNVMTYDLYGGWYNKVGHHAALYGTPEETGQDAELNTNSSMYHWIDMGCSRKKLAIGIPTYGRAFAGEDPIKAWGQGGGGNGGLTSRYLGESGIQTYFEVCMKLNSEGYKRFWHPEHQSAIAFKKGTWIGFDDPDGARVKCEYVVKEGLNGAMFWTLDMDDFSGNFCKNGSFPVIKAVRDCFKKAMIKTTTTTTTTTTTRKTTIPNINKDNKYNPNNNTGQKLIISFKFLLLNISALLVRTIIFR</sequence>
<dbReference type="PANTHER" id="PTHR11177:SF317">
    <property type="entry name" value="CHITINASE 12-RELATED"/>
    <property type="match status" value="1"/>
</dbReference>
<protein>
    <recommendedName>
        <fullName evidence="2">GH18 domain-containing protein</fullName>
    </recommendedName>
</protein>
<feature type="chain" id="PRO_5032835230" description="GH18 domain-containing protein" evidence="1">
    <location>
        <begin position="20"/>
        <end position="464"/>
    </location>
</feature>
<evidence type="ECO:0000259" key="2">
    <source>
        <dbReference type="PROSITE" id="PS51910"/>
    </source>
</evidence>
<dbReference type="InterPro" id="IPR029070">
    <property type="entry name" value="Chitinase_insertion_sf"/>
</dbReference>
<feature type="signal peptide" evidence="1">
    <location>
        <begin position="1"/>
        <end position="19"/>
    </location>
</feature>
<dbReference type="GO" id="GO:0006032">
    <property type="term" value="P:chitin catabolic process"/>
    <property type="evidence" value="ECO:0007669"/>
    <property type="project" value="TreeGrafter"/>
</dbReference>
<dbReference type="Proteomes" id="UP000663879">
    <property type="component" value="Unassembled WGS sequence"/>
</dbReference>
<dbReference type="PROSITE" id="PS51910">
    <property type="entry name" value="GH18_2"/>
    <property type="match status" value="1"/>
</dbReference>
<dbReference type="Gene3D" id="3.20.20.80">
    <property type="entry name" value="Glycosidases"/>
    <property type="match status" value="1"/>
</dbReference>
<dbReference type="GO" id="GO:0004568">
    <property type="term" value="F:chitinase activity"/>
    <property type="evidence" value="ECO:0007669"/>
    <property type="project" value="TreeGrafter"/>
</dbReference>
<name>A0A813RQU7_9BILA</name>
<dbReference type="GO" id="GO:0005576">
    <property type="term" value="C:extracellular region"/>
    <property type="evidence" value="ECO:0007669"/>
    <property type="project" value="TreeGrafter"/>
</dbReference>
<dbReference type="SUPFAM" id="SSF54556">
    <property type="entry name" value="Chitinase insertion domain"/>
    <property type="match status" value="1"/>
</dbReference>
<dbReference type="InterPro" id="IPR050314">
    <property type="entry name" value="Glycosyl_Hydrlase_18"/>
</dbReference>
<gene>
    <name evidence="3" type="ORF">OXX778_LOCUS5650</name>
</gene>
<dbReference type="SUPFAM" id="SSF51445">
    <property type="entry name" value="(Trans)glycosidases"/>
    <property type="match status" value="1"/>
</dbReference>
<dbReference type="Pfam" id="PF00704">
    <property type="entry name" value="Glyco_hydro_18"/>
    <property type="match status" value="1"/>
</dbReference>
<feature type="domain" description="GH18" evidence="2">
    <location>
        <begin position="43"/>
        <end position="404"/>
    </location>
</feature>
<evidence type="ECO:0000313" key="4">
    <source>
        <dbReference type="Proteomes" id="UP000663879"/>
    </source>
</evidence>
<dbReference type="InterPro" id="IPR011583">
    <property type="entry name" value="Chitinase_II/V-like_cat"/>
</dbReference>
<proteinExistence type="predicted"/>
<dbReference type="PANTHER" id="PTHR11177">
    <property type="entry name" value="CHITINASE"/>
    <property type="match status" value="1"/>
</dbReference>
<dbReference type="InterPro" id="IPR017853">
    <property type="entry name" value="GH"/>
</dbReference>
<reference evidence="3" key="1">
    <citation type="submission" date="2021-02" db="EMBL/GenBank/DDBJ databases">
        <authorList>
            <person name="Nowell W R."/>
        </authorList>
    </citation>
    <scope>NUCLEOTIDE SEQUENCE</scope>
    <source>
        <strain evidence="3">Ploen Becks lab</strain>
    </source>
</reference>
<dbReference type="GO" id="GO:0008061">
    <property type="term" value="F:chitin binding"/>
    <property type="evidence" value="ECO:0007669"/>
    <property type="project" value="InterPro"/>
</dbReference>
<keyword evidence="4" id="KW-1185">Reference proteome</keyword>